<dbReference type="InterPro" id="IPR003838">
    <property type="entry name" value="ABC3_permease_C"/>
</dbReference>
<feature type="transmembrane region" description="Helical" evidence="7">
    <location>
        <begin position="328"/>
        <end position="361"/>
    </location>
</feature>
<evidence type="ECO:0000313" key="10">
    <source>
        <dbReference type="EMBL" id="OGZ33952.1"/>
    </source>
</evidence>
<evidence type="ECO:0000256" key="3">
    <source>
        <dbReference type="ARBA" id="ARBA00022692"/>
    </source>
</evidence>
<feature type="transmembrane region" description="Helical" evidence="7">
    <location>
        <begin position="282"/>
        <end position="307"/>
    </location>
</feature>
<dbReference type="EMBL" id="MHMW01000021">
    <property type="protein sequence ID" value="OGZ33952.1"/>
    <property type="molecule type" value="Genomic_DNA"/>
</dbReference>
<evidence type="ECO:0000259" key="9">
    <source>
        <dbReference type="Pfam" id="PF12704"/>
    </source>
</evidence>
<feature type="domain" description="ABC3 transporter permease C-terminal" evidence="8">
    <location>
        <begin position="286"/>
        <end position="405"/>
    </location>
</feature>
<organism evidence="10 11">
    <name type="scientific">Candidatus Portnoybacteria bacterium RBG_19FT_COMBO_36_7</name>
    <dbReference type="NCBI Taxonomy" id="1801992"/>
    <lineage>
        <taxon>Bacteria</taxon>
        <taxon>Candidatus Portnoyibacteriota</taxon>
    </lineage>
</organism>
<sequence length="412" mass="44703">MSSKDILKSATRALKVNKGRTALTMLGIVIGIMSIIFVMSLGQGAQNLILGQIQGMGAKVIEIAPGREPKGFNDVMQIFSDSLKEKDLIALKKKENVPYAINVEPLLFGSANAISQTDTYSVNIYGIGSGFIRIYDIEIDKGRALDDDDVKNLADVVVIGSKVKEELFGSSEAMGQKIKINSKNYRVIGILSEKGQVSMVNFDDVVLIPWTTAQQYIFGTKYFQHILVEAESEDLVNRTAEDIKITMRNSHNITDPEKDDFSVGTQASAMEQVKTITNIMTYFLAAVAAISLLVGGIGIMNIMLVSVTERTREIGLRKAVGAKNSDILTQFLFESVILTCLGGAIGIFLGIVLSVLSAITISYFLGQDWPTGISLLGIALGLGIAAFIGIVFGIYPARRASKLNPIEALRYE</sequence>
<evidence type="ECO:0000256" key="5">
    <source>
        <dbReference type="ARBA" id="ARBA00023136"/>
    </source>
</evidence>
<reference evidence="10 11" key="1">
    <citation type="journal article" date="2016" name="Nat. Commun.">
        <title>Thousands of microbial genomes shed light on interconnected biogeochemical processes in an aquifer system.</title>
        <authorList>
            <person name="Anantharaman K."/>
            <person name="Brown C.T."/>
            <person name="Hug L.A."/>
            <person name="Sharon I."/>
            <person name="Castelle C.J."/>
            <person name="Probst A.J."/>
            <person name="Thomas B.C."/>
            <person name="Singh A."/>
            <person name="Wilkins M.J."/>
            <person name="Karaoz U."/>
            <person name="Brodie E.L."/>
            <person name="Williams K.H."/>
            <person name="Hubbard S.S."/>
            <person name="Banfield J.F."/>
        </authorList>
    </citation>
    <scope>NUCLEOTIDE SEQUENCE [LARGE SCALE GENOMIC DNA]</scope>
</reference>
<dbReference type="Proteomes" id="UP000179099">
    <property type="component" value="Unassembled WGS sequence"/>
</dbReference>
<evidence type="ECO:0000256" key="6">
    <source>
        <dbReference type="ARBA" id="ARBA00038076"/>
    </source>
</evidence>
<evidence type="ECO:0008006" key="12">
    <source>
        <dbReference type="Google" id="ProtNLM"/>
    </source>
</evidence>
<dbReference type="STRING" id="1801992.A2Y98_00560"/>
<gene>
    <name evidence="10" type="ORF">A2Y98_00560</name>
</gene>
<dbReference type="AlphaFoldDB" id="A0A1G2F856"/>
<evidence type="ECO:0000259" key="8">
    <source>
        <dbReference type="Pfam" id="PF02687"/>
    </source>
</evidence>
<dbReference type="PANTHER" id="PTHR30572">
    <property type="entry name" value="MEMBRANE COMPONENT OF TRANSPORTER-RELATED"/>
    <property type="match status" value="1"/>
</dbReference>
<comment type="similarity">
    <text evidence="6">Belongs to the ABC-4 integral membrane protein family.</text>
</comment>
<keyword evidence="3 7" id="KW-0812">Transmembrane</keyword>
<keyword evidence="5 7" id="KW-0472">Membrane</keyword>
<feature type="transmembrane region" description="Helical" evidence="7">
    <location>
        <begin position="373"/>
        <end position="395"/>
    </location>
</feature>
<evidence type="ECO:0000256" key="7">
    <source>
        <dbReference type="SAM" id="Phobius"/>
    </source>
</evidence>
<feature type="domain" description="MacB-like periplasmic core" evidence="9">
    <location>
        <begin position="21"/>
        <end position="244"/>
    </location>
</feature>
<keyword evidence="4 7" id="KW-1133">Transmembrane helix</keyword>
<dbReference type="GO" id="GO:0022857">
    <property type="term" value="F:transmembrane transporter activity"/>
    <property type="evidence" value="ECO:0007669"/>
    <property type="project" value="TreeGrafter"/>
</dbReference>
<dbReference type="InterPro" id="IPR050250">
    <property type="entry name" value="Macrolide_Exporter_MacB"/>
</dbReference>
<dbReference type="Pfam" id="PF12704">
    <property type="entry name" value="MacB_PCD"/>
    <property type="match status" value="1"/>
</dbReference>
<evidence type="ECO:0000256" key="1">
    <source>
        <dbReference type="ARBA" id="ARBA00004651"/>
    </source>
</evidence>
<protein>
    <recommendedName>
        <fullName evidence="12">Multidrug ABC transporter substrate-binding protein</fullName>
    </recommendedName>
</protein>
<name>A0A1G2F856_9BACT</name>
<evidence type="ECO:0000313" key="11">
    <source>
        <dbReference type="Proteomes" id="UP000179099"/>
    </source>
</evidence>
<dbReference type="InterPro" id="IPR025857">
    <property type="entry name" value="MacB_PCD"/>
</dbReference>
<evidence type="ECO:0000256" key="4">
    <source>
        <dbReference type="ARBA" id="ARBA00022989"/>
    </source>
</evidence>
<comment type="caution">
    <text evidence="10">The sequence shown here is derived from an EMBL/GenBank/DDBJ whole genome shotgun (WGS) entry which is preliminary data.</text>
</comment>
<dbReference type="Pfam" id="PF02687">
    <property type="entry name" value="FtsX"/>
    <property type="match status" value="1"/>
</dbReference>
<dbReference type="GO" id="GO:0005886">
    <property type="term" value="C:plasma membrane"/>
    <property type="evidence" value="ECO:0007669"/>
    <property type="project" value="UniProtKB-SubCell"/>
</dbReference>
<feature type="transmembrane region" description="Helical" evidence="7">
    <location>
        <begin position="21"/>
        <end position="42"/>
    </location>
</feature>
<evidence type="ECO:0000256" key="2">
    <source>
        <dbReference type="ARBA" id="ARBA00022475"/>
    </source>
</evidence>
<proteinExistence type="inferred from homology"/>
<comment type="subcellular location">
    <subcellularLocation>
        <location evidence="1">Cell membrane</location>
        <topology evidence="1">Multi-pass membrane protein</topology>
    </subcellularLocation>
</comment>
<accession>A0A1G2F856</accession>
<keyword evidence="2" id="KW-1003">Cell membrane</keyword>
<dbReference type="PANTHER" id="PTHR30572:SF4">
    <property type="entry name" value="ABC TRANSPORTER PERMEASE YTRF"/>
    <property type="match status" value="1"/>
</dbReference>